<feature type="compositionally biased region" description="Basic and acidic residues" evidence="1">
    <location>
        <begin position="419"/>
        <end position="428"/>
    </location>
</feature>
<proteinExistence type="predicted"/>
<reference evidence="2" key="1">
    <citation type="submission" date="2019-08" db="EMBL/GenBank/DDBJ databases">
        <authorList>
            <person name="Kucharzyk K."/>
            <person name="Murdoch R.W."/>
            <person name="Higgins S."/>
            <person name="Loffler F."/>
        </authorList>
    </citation>
    <scope>NUCLEOTIDE SEQUENCE</scope>
</reference>
<accession>A0A644YZB0</accession>
<evidence type="ECO:0000313" key="2">
    <source>
        <dbReference type="EMBL" id="MPM33812.1"/>
    </source>
</evidence>
<protein>
    <submittedName>
        <fullName evidence="2">Uncharacterized protein</fullName>
    </submittedName>
</protein>
<feature type="region of interest" description="Disordered" evidence="1">
    <location>
        <begin position="388"/>
        <end position="443"/>
    </location>
</feature>
<organism evidence="2">
    <name type="scientific">bioreactor metagenome</name>
    <dbReference type="NCBI Taxonomy" id="1076179"/>
    <lineage>
        <taxon>unclassified sequences</taxon>
        <taxon>metagenomes</taxon>
        <taxon>ecological metagenomes</taxon>
    </lineage>
</organism>
<feature type="compositionally biased region" description="Basic and acidic residues" evidence="1">
    <location>
        <begin position="403"/>
        <end position="412"/>
    </location>
</feature>
<evidence type="ECO:0000256" key="1">
    <source>
        <dbReference type="SAM" id="MobiDB-lite"/>
    </source>
</evidence>
<dbReference type="EMBL" id="VSSQ01006771">
    <property type="protein sequence ID" value="MPM33812.1"/>
    <property type="molecule type" value="Genomic_DNA"/>
</dbReference>
<dbReference type="AntiFam" id="ANF00209">
    <property type="entry name" value="Shadow ORF (opposite thrS)"/>
</dbReference>
<dbReference type="AlphaFoldDB" id="A0A644YZB0"/>
<comment type="caution">
    <text evidence="2">The sequence shown here is derived from an EMBL/GenBank/DDBJ whole genome shotgun (WGS) entry which is preliminary data.</text>
</comment>
<name>A0A644YZB0_9ZZZZ</name>
<gene>
    <name evidence="2" type="ORF">SDC9_80393</name>
</gene>
<sequence length="443" mass="46537">MHRAVHRLEVVVDARLDDRAVLVALLIDPHRRVHAVGVPVEVLRGLEQMALGDVRGGDEGVPGLEVTLAGVVLHLHLDQRTLGVEHRQAGADLVGEGEQVQLAAQLAMVALGGLRHPGLVVLQLVPGRPGGAVQALELLVLLVTAPVGGRGPGQREGRDVAGVRHMRAAAEVLPGAFAVAPDVLVDGQVTGADLHRRPVLGVGRALVGDQLELERLVGQLDAGLLIGDDPPPETLLLLDDPLHLLLERLQRLGGERLVEHEVVVETVGDRRADPELRLLMEVLYGLGGDVGTGVAQDVQPVGAADQDRLDRGAVGQREMEILDLPVDAAGDDRTILAEQVQPRGAVGDHLAQGVGTDQGDGDGHGGFLSPRPVVAHIPGMRSDGLVFRDAGGVSRDAGGVDPRAYRADDRGDPSGQARPEGEGSERPRPGARMSAGVRPVFRV</sequence>